<evidence type="ECO:0000313" key="2">
    <source>
        <dbReference type="Proteomes" id="UP000051863"/>
    </source>
</evidence>
<dbReference type="PATRIC" id="fig|405446.3.peg.2922"/>
<dbReference type="NCBIfam" id="TIGR01683">
    <property type="entry name" value="thiS"/>
    <property type="match status" value="1"/>
</dbReference>
<keyword evidence="2" id="KW-1185">Reference proteome</keyword>
<organism evidence="1 2">
    <name type="scientific">Stenotrophomonas terrae</name>
    <dbReference type="NCBI Taxonomy" id="405446"/>
    <lineage>
        <taxon>Bacteria</taxon>
        <taxon>Pseudomonadati</taxon>
        <taxon>Pseudomonadota</taxon>
        <taxon>Gammaproteobacteria</taxon>
        <taxon>Lysobacterales</taxon>
        <taxon>Lysobacteraceae</taxon>
        <taxon>Stenotrophomonas</taxon>
    </lineage>
</organism>
<protein>
    <submittedName>
        <fullName evidence="1">Thiamine biosynthesis protein ThiS</fullName>
    </submittedName>
</protein>
<evidence type="ECO:0000313" key="1">
    <source>
        <dbReference type="EMBL" id="KRG65281.1"/>
    </source>
</evidence>
<comment type="caution">
    <text evidence="1">The sequence shown here is derived from an EMBL/GenBank/DDBJ whole genome shotgun (WGS) entry which is preliminary data.</text>
</comment>
<dbReference type="PANTHER" id="PTHR34472:SF1">
    <property type="entry name" value="SULFUR CARRIER PROTEIN THIS"/>
    <property type="match status" value="1"/>
</dbReference>
<dbReference type="InterPro" id="IPR016155">
    <property type="entry name" value="Mopterin_synth/thiamin_S_b"/>
</dbReference>
<dbReference type="Gene3D" id="3.10.20.30">
    <property type="match status" value="1"/>
</dbReference>
<sequence length="66" mass="7137">MNIHLNGELRQVQPNLLLIELLAAEGLAERRVAVEINSQIVPRSQHASHPLQDGDVVEIVHALGGG</sequence>
<dbReference type="OrthoDB" id="9800283at2"/>
<dbReference type="InterPro" id="IPR003749">
    <property type="entry name" value="ThiS/MoaD-like"/>
</dbReference>
<reference evidence="1 2" key="1">
    <citation type="submission" date="2015-05" db="EMBL/GenBank/DDBJ databases">
        <title>Genome sequencing and analysis of members of genus Stenotrophomonas.</title>
        <authorList>
            <person name="Patil P.P."/>
            <person name="Midha S."/>
            <person name="Patil P.B."/>
        </authorList>
    </citation>
    <scope>NUCLEOTIDE SEQUENCE [LARGE SCALE GENOMIC DNA]</scope>
    <source>
        <strain evidence="1 2">DSM 18941</strain>
    </source>
</reference>
<dbReference type="InterPro" id="IPR012675">
    <property type="entry name" value="Beta-grasp_dom_sf"/>
</dbReference>
<dbReference type="RefSeq" id="WP_057629741.1">
    <property type="nucleotide sequence ID" value="NZ_LDJJ01000056.1"/>
</dbReference>
<proteinExistence type="predicted"/>
<dbReference type="SUPFAM" id="SSF54285">
    <property type="entry name" value="MoaD/ThiS"/>
    <property type="match status" value="1"/>
</dbReference>
<dbReference type="Pfam" id="PF02597">
    <property type="entry name" value="ThiS"/>
    <property type="match status" value="1"/>
</dbReference>
<dbReference type="CDD" id="cd00565">
    <property type="entry name" value="Ubl_ThiS"/>
    <property type="match status" value="1"/>
</dbReference>
<dbReference type="InterPro" id="IPR010035">
    <property type="entry name" value="Thi_S"/>
</dbReference>
<accession>A0A0R0CI46</accession>
<name>A0A0R0CI46_9GAMM</name>
<dbReference type="AlphaFoldDB" id="A0A0R0CI46"/>
<dbReference type="Proteomes" id="UP000051863">
    <property type="component" value="Unassembled WGS sequence"/>
</dbReference>
<dbReference type="EMBL" id="LDJJ01000056">
    <property type="protein sequence ID" value="KRG65281.1"/>
    <property type="molecule type" value="Genomic_DNA"/>
</dbReference>
<gene>
    <name evidence="1" type="ORF">ABB27_15815</name>
</gene>
<dbReference type="PANTHER" id="PTHR34472">
    <property type="entry name" value="SULFUR CARRIER PROTEIN THIS"/>
    <property type="match status" value="1"/>
</dbReference>